<feature type="domain" description="CHK kinase-like" evidence="1">
    <location>
        <begin position="120"/>
        <end position="323"/>
    </location>
</feature>
<sequence length="439" mass="50244">MTESDCELSSAVSNALLALYQRQDVSLVAQPIAGVGENAYGQVLLVSWPTESKAKRVVVKMAPKNEARRQHMHVVDYYAREVFMYQNVFHTYRELADDHSAFTVAPELLASGLQAPDEFLIFEDLSQNGFQTNPRSSMPTYDIVVSTLKAVAELHACSFILQQRNQVKFRELVDHVRQDNLFTANIETVTIEFGKAMLRRTRLMLEQDEARDDDTTPMMEVLERCERNLKALTLYCVDGASQSPHAVICHGDFWNNNILYRHETHSDLAVEAKLIDFQMSRFAPPVLDLVHYLFACTEKQLRDEHLPAFLNIYYDTLSRKLGSCDLNADDIYPRTVFDRQLQLFGVFGLIMAAFSLPFFISNANEVVNIDEVSEAIQDLSASATDAPKCRELVEEFDMLNERTLPIFKRRMTDVVRDLLKYDMTPPLYQFDSTRDDDIC</sequence>
<dbReference type="RefSeq" id="XP_033241068.1">
    <property type="nucleotide sequence ID" value="XM_033385177.1"/>
</dbReference>
<dbReference type="InterPro" id="IPR011009">
    <property type="entry name" value="Kinase-like_dom_sf"/>
</dbReference>
<dbReference type="InterPro" id="IPR004119">
    <property type="entry name" value="EcKL"/>
</dbReference>
<dbReference type="KEGG" id="dpo:4812868"/>
<dbReference type="PANTHER" id="PTHR11012:SF48">
    <property type="entry name" value="CHK KINASE-LIKE DOMAIN-CONTAINING PROTEIN-RELATED"/>
    <property type="match status" value="1"/>
</dbReference>
<dbReference type="Proteomes" id="UP000001819">
    <property type="component" value="Chromosome X"/>
</dbReference>
<evidence type="ECO:0000313" key="2">
    <source>
        <dbReference type="Proteomes" id="UP000001819"/>
    </source>
</evidence>
<gene>
    <name evidence="4" type="primary">LOC117185406</name>
    <name evidence="3" type="synonym">LOC4812868</name>
</gene>
<name>A0A6I8WDQ6_DROPS</name>
<keyword evidence="2" id="KW-1185">Reference proteome</keyword>
<dbReference type="Gene3D" id="3.90.1200.10">
    <property type="match status" value="1"/>
</dbReference>
<evidence type="ECO:0000313" key="4">
    <source>
        <dbReference type="RefSeq" id="XP_033241550.1"/>
    </source>
</evidence>
<dbReference type="AlphaFoldDB" id="A0A6I8WDQ6"/>
<dbReference type="Pfam" id="PF02958">
    <property type="entry name" value="EcKL"/>
    <property type="match status" value="1"/>
</dbReference>
<proteinExistence type="predicted"/>
<reference evidence="3 4" key="1">
    <citation type="submission" date="2025-04" db="UniProtKB">
        <authorList>
            <consortium name="RefSeq"/>
        </authorList>
    </citation>
    <scope>IDENTIFICATION</scope>
    <source>
        <strain evidence="3 4">MV-25-SWS-2005</strain>
        <tissue evidence="3 4">Whole body</tissue>
    </source>
</reference>
<evidence type="ECO:0000259" key="1">
    <source>
        <dbReference type="SMART" id="SM00587"/>
    </source>
</evidence>
<dbReference type="SUPFAM" id="SSF56112">
    <property type="entry name" value="Protein kinase-like (PK-like)"/>
    <property type="match status" value="1"/>
</dbReference>
<dbReference type="RefSeq" id="XP_033241550.1">
    <property type="nucleotide sequence ID" value="XM_033385659.1"/>
</dbReference>
<dbReference type="SMART" id="SM00587">
    <property type="entry name" value="CHK"/>
    <property type="match status" value="1"/>
</dbReference>
<organism evidence="2 4">
    <name type="scientific">Drosophila pseudoobscura pseudoobscura</name>
    <name type="common">Fruit fly</name>
    <dbReference type="NCBI Taxonomy" id="46245"/>
    <lineage>
        <taxon>Eukaryota</taxon>
        <taxon>Metazoa</taxon>
        <taxon>Ecdysozoa</taxon>
        <taxon>Arthropoda</taxon>
        <taxon>Hexapoda</taxon>
        <taxon>Insecta</taxon>
        <taxon>Pterygota</taxon>
        <taxon>Neoptera</taxon>
        <taxon>Endopterygota</taxon>
        <taxon>Diptera</taxon>
        <taxon>Brachycera</taxon>
        <taxon>Muscomorpha</taxon>
        <taxon>Ephydroidea</taxon>
        <taxon>Drosophilidae</taxon>
        <taxon>Drosophila</taxon>
        <taxon>Sophophora</taxon>
    </lineage>
</organism>
<dbReference type="PANTHER" id="PTHR11012">
    <property type="entry name" value="PROTEIN KINASE-LIKE DOMAIN-CONTAINING"/>
    <property type="match status" value="1"/>
</dbReference>
<dbReference type="KEGG" id="dpo:117185406"/>
<evidence type="ECO:0000313" key="3">
    <source>
        <dbReference type="RefSeq" id="XP_033241068.1"/>
    </source>
</evidence>
<protein>
    <recommendedName>
        <fullName evidence="1">CHK kinase-like domain-containing protein</fullName>
    </recommendedName>
</protein>
<accession>A0A6I8WDQ6</accession>
<dbReference type="InterPro" id="IPR015897">
    <property type="entry name" value="CHK_kinase-like"/>
</dbReference>